<organism evidence="2 3">
    <name type="scientific">Tenebrio molitor</name>
    <name type="common">Yellow mealworm beetle</name>
    <dbReference type="NCBI Taxonomy" id="7067"/>
    <lineage>
        <taxon>Eukaryota</taxon>
        <taxon>Metazoa</taxon>
        <taxon>Ecdysozoa</taxon>
        <taxon>Arthropoda</taxon>
        <taxon>Hexapoda</taxon>
        <taxon>Insecta</taxon>
        <taxon>Pterygota</taxon>
        <taxon>Neoptera</taxon>
        <taxon>Endopterygota</taxon>
        <taxon>Coleoptera</taxon>
        <taxon>Polyphaga</taxon>
        <taxon>Cucujiformia</taxon>
        <taxon>Tenebrionidae</taxon>
        <taxon>Tenebrio</taxon>
    </lineage>
</organism>
<keyword evidence="3" id="KW-1185">Reference proteome</keyword>
<feature type="compositionally biased region" description="Basic residues" evidence="1">
    <location>
        <begin position="1"/>
        <end position="11"/>
    </location>
</feature>
<sequence length="361" mass="41132">MSNKIKTKREKNKIGKLIEKSDSENDDNEHELSFYINDRVKLMKEVLKIIKPKKIKSMAPDCIKDLDIGEINSMLLEELLGISNKRLKYIFNGQNLGEDSSSTDPEEEKQPIDIISLDDVSDDDFVIDVDSDQQKKKRHVKVKQESTVKKLKREKHQKKSNDEKEGPLQEENLMSVLELLELQARARAIRSQLMLEANKKTPQQTEIKADEDSDDDAVIIETPKHEEIVINSSDSENEQQKQKGTNSIENFELSNITDAQSQKKKIKLIRDRIDKEVANNAAQNTENSNVEVKEKETGVNATNDEVEINNDPIVENKEKETDEGNEASNKKSSQPEAESNNDEDEIILIVDQEEMDGIMGD</sequence>
<feature type="region of interest" description="Disordered" evidence="1">
    <location>
        <begin position="282"/>
        <end position="361"/>
    </location>
</feature>
<dbReference type="EMBL" id="JABDTM020025259">
    <property type="protein sequence ID" value="KAH0813458.1"/>
    <property type="molecule type" value="Genomic_DNA"/>
</dbReference>
<dbReference type="Pfam" id="PF15335">
    <property type="entry name" value="CAAP1"/>
    <property type="match status" value="1"/>
</dbReference>
<reference evidence="2" key="2">
    <citation type="submission" date="2021-08" db="EMBL/GenBank/DDBJ databases">
        <authorList>
            <person name="Eriksson T."/>
        </authorList>
    </citation>
    <scope>NUCLEOTIDE SEQUENCE</scope>
    <source>
        <strain evidence="2">Stoneville</strain>
        <tissue evidence="2">Whole head</tissue>
    </source>
</reference>
<dbReference type="AlphaFoldDB" id="A0A8J6LBM2"/>
<reference evidence="2" key="1">
    <citation type="journal article" date="2020" name="J Insects Food Feed">
        <title>The yellow mealworm (Tenebrio molitor) genome: a resource for the emerging insects as food and feed industry.</title>
        <authorList>
            <person name="Eriksson T."/>
            <person name="Andere A."/>
            <person name="Kelstrup H."/>
            <person name="Emery V."/>
            <person name="Picard C."/>
        </authorList>
    </citation>
    <scope>NUCLEOTIDE SEQUENCE</scope>
    <source>
        <strain evidence="2">Stoneville</strain>
        <tissue evidence="2">Whole head</tissue>
    </source>
</reference>
<dbReference type="GO" id="GO:0042981">
    <property type="term" value="P:regulation of apoptotic process"/>
    <property type="evidence" value="ECO:0007669"/>
    <property type="project" value="InterPro"/>
</dbReference>
<proteinExistence type="predicted"/>
<feature type="region of interest" description="Disordered" evidence="1">
    <location>
        <begin position="136"/>
        <end position="169"/>
    </location>
</feature>
<evidence type="ECO:0000256" key="1">
    <source>
        <dbReference type="SAM" id="MobiDB-lite"/>
    </source>
</evidence>
<feature type="compositionally biased region" description="Acidic residues" evidence="1">
    <location>
        <begin position="339"/>
        <end position="361"/>
    </location>
</feature>
<comment type="caution">
    <text evidence="2">The sequence shown here is derived from an EMBL/GenBank/DDBJ whole genome shotgun (WGS) entry which is preliminary data.</text>
</comment>
<feature type="compositionally biased region" description="Basic and acidic residues" evidence="1">
    <location>
        <begin position="12"/>
        <end position="23"/>
    </location>
</feature>
<feature type="compositionally biased region" description="Basic residues" evidence="1">
    <location>
        <begin position="149"/>
        <end position="158"/>
    </location>
</feature>
<evidence type="ECO:0000313" key="2">
    <source>
        <dbReference type="EMBL" id="KAH0813458.1"/>
    </source>
</evidence>
<dbReference type="PANTHER" id="PTHR14740">
    <property type="entry name" value="CASPASE ACTIVITY AND APOPTOSIS INHIBITOR 1"/>
    <property type="match status" value="1"/>
</dbReference>
<feature type="compositionally biased region" description="Polar residues" evidence="1">
    <location>
        <begin position="326"/>
        <end position="338"/>
    </location>
</feature>
<feature type="region of interest" description="Disordered" evidence="1">
    <location>
        <begin position="224"/>
        <end position="249"/>
    </location>
</feature>
<name>A0A8J6LBM2_TENMO</name>
<accession>A0A8J6LBM2</accession>
<dbReference type="Proteomes" id="UP000719412">
    <property type="component" value="Unassembled WGS sequence"/>
</dbReference>
<gene>
    <name evidence="2" type="ORF">GEV33_009333</name>
</gene>
<protein>
    <submittedName>
        <fullName evidence="2">Uncharacterized protein</fullName>
    </submittedName>
</protein>
<feature type="region of interest" description="Disordered" evidence="1">
    <location>
        <begin position="1"/>
        <end position="25"/>
    </location>
</feature>
<evidence type="ECO:0000313" key="3">
    <source>
        <dbReference type="Proteomes" id="UP000719412"/>
    </source>
</evidence>
<dbReference type="PANTHER" id="PTHR14740:SF3">
    <property type="entry name" value="CASPASE ACTIVITY AND APOPTOSIS INHIBITOR 1"/>
    <property type="match status" value="1"/>
</dbReference>
<dbReference type="InterPro" id="IPR038991">
    <property type="entry name" value="CAAP1"/>
</dbReference>